<dbReference type="GO" id="GO:0005737">
    <property type="term" value="C:cytoplasm"/>
    <property type="evidence" value="ECO:0007669"/>
    <property type="project" value="TreeGrafter"/>
</dbReference>
<feature type="compositionally biased region" description="Polar residues" evidence="1">
    <location>
        <begin position="1206"/>
        <end position="1216"/>
    </location>
</feature>
<feature type="compositionally biased region" description="Polar residues" evidence="1">
    <location>
        <begin position="1156"/>
        <end position="1168"/>
    </location>
</feature>
<feature type="compositionally biased region" description="Polar residues" evidence="1">
    <location>
        <begin position="982"/>
        <end position="1002"/>
    </location>
</feature>
<feature type="compositionally biased region" description="Pro residues" evidence="1">
    <location>
        <begin position="1023"/>
        <end position="1033"/>
    </location>
</feature>
<feature type="region of interest" description="Disordered" evidence="1">
    <location>
        <begin position="965"/>
        <end position="1052"/>
    </location>
</feature>
<feature type="compositionally biased region" description="Basic and acidic residues" evidence="1">
    <location>
        <begin position="817"/>
        <end position="832"/>
    </location>
</feature>
<evidence type="ECO:0000256" key="2">
    <source>
        <dbReference type="SAM" id="Phobius"/>
    </source>
</evidence>
<feature type="compositionally biased region" description="Polar residues" evidence="1">
    <location>
        <begin position="931"/>
        <end position="944"/>
    </location>
</feature>
<proteinExistence type="predicted"/>
<feature type="compositionally biased region" description="Basic and acidic residues" evidence="1">
    <location>
        <begin position="1009"/>
        <end position="1020"/>
    </location>
</feature>
<feature type="region of interest" description="Disordered" evidence="1">
    <location>
        <begin position="739"/>
        <end position="779"/>
    </location>
</feature>
<keyword evidence="2" id="KW-0472">Membrane</keyword>
<feature type="region of interest" description="Disordered" evidence="1">
    <location>
        <begin position="1131"/>
        <end position="1256"/>
    </location>
</feature>
<feature type="compositionally biased region" description="Basic and acidic residues" evidence="1">
    <location>
        <begin position="553"/>
        <end position="597"/>
    </location>
</feature>
<feature type="compositionally biased region" description="Basic and acidic residues" evidence="1">
    <location>
        <begin position="873"/>
        <end position="890"/>
    </location>
</feature>
<protein>
    <submittedName>
        <fullName evidence="3">Rna polymerase rpb1 c-terminal repeat domain-containing protein</fullName>
    </submittedName>
</protein>
<dbReference type="PANTHER" id="PTHR45615">
    <property type="entry name" value="MYOSIN HEAVY CHAIN, NON-MUSCLE"/>
    <property type="match status" value="1"/>
</dbReference>
<feature type="transmembrane region" description="Helical" evidence="2">
    <location>
        <begin position="27"/>
        <end position="46"/>
    </location>
</feature>
<dbReference type="PANTHER" id="PTHR45615:SF40">
    <property type="entry name" value="MYOSIN HEAVY CHAIN, NON-MUSCLE"/>
    <property type="match status" value="1"/>
</dbReference>
<dbReference type="SUPFAM" id="SSF57997">
    <property type="entry name" value="Tropomyosin"/>
    <property type="match status" value="1"/>
</dbReference>
<dbReference type="GO" id="GO:0051015">
    <property type="term" value="F:actin filament binding"/>
    <property type="evidence" value="ECO:0007669"/>
    <property type="project" value="TreeGrafter"/>
</dbReference>
<feature type="region of interest" description="Disordered" evidence="1">
    <location>
        <begin position="796"/>
        <end position="951"/>
    </location>
</feature>
<feature type="compositionally biased region" description="Polar residues" evidence="1">
    <location>
        <begin position="1133"/>
        <end position="1146"/>
    </location>
</feature>
<dbReference type="Proteomes" id="UP000249619">
    <property type="component" value="Unassembled WGS sequence"/>
</dbReference>
<keyword evidence="2" id="KW-1133">Transmembrane helix</keyword>
<dbReference type="Gene3D" id="1.10.287.620">
    <property type="entry name" value="Helix Hairpins"/>
    <property type="match status" value="1"/>
</dbReference>
<dbReference type="Gene3D" id="1.10.287.1490">
    <property type="match status" value="1"/>
</dbReference>
<feature type="compositionally biased region" description="Basic and acidic residues" evidence="1">
    <location>
        <begin position="761"/>
        <end position="773"/>
    </location>
</feature>
<feature type="compositionally biased region" description="Basic and acidic residues" evidence="1">
    <location>
        <begin position="907"/>
        <end position="930"/>
    </location>
</feature>
<dbReference type="GO" id="GO:0000146">
    <property type="term" value="F:microfilament motor activity"/>
    <property type="evidence" value="ECO:0007669"/>
    <property type="project" value="TreeGrafter"/>
</dbReference>
<sequence length="1311" mass="146674">MTMIEIPQTPPVLRRTLSAPPNTPDTAIFFLATLMAFSVGALFINWMGKGDMQLMIANNHRYTHHNLKTIYSSINNITNTVLNIEKSLQEALKAFTVARTSLGTSLEDIRTLVKRLHKLTTVIEEKINHIHQPQNRDLDPTEAFGCRGATQRLLNSGRMDDEADADSLSTSQGSGQGQDNTSRYRYSVVRYHSGQPVPASDGLENAQPEVDAEILKLKDQYEEQTATLEKDQIIARLAEEKKMSETPTAKSENDGLMRDIEILQKKEADYQHRIADLNTKVSNKHVKMKEAYKFLEQQHSIAYKERQSNQQLRDQIESSGSQIQDVRFQLEAKEDELQTTKARLDSKTNELREIKGGRQTSGDERIFKLQQELNASRAEIEDLTLQLEANNKDLQKCKNDLNERNDEIQSTKDSLQRMSNEFQEAKNKQEASNKALKGTQDELRAKGDELQVTEDMLQVATEEVERMHDRVELTMNELKSKNVALEKGEKELRETKKQLKEAKEELNEMTEEMKEAKEKLNSSEKDLGKKARYLDVRHDDLKGMTEDLERANKELGVKEDETEGFKQELEDTDKKLHKAKEELEGTTKKLEQMKNDLDETNESLQKANEDLQDKEDDLERSRVQNANATELQNLMQSLQAELTTQKKTVESQLADAKARDERIAEIQTKTNTVDTRYDAFSDNQQNLGQELTTRNAEMDNWESRYNGDGEQPGILAMMADIQERMAALGQETNLVTEAANHSKKQLASLNAKAEARSLGPSKEERDEQPDGRDNNPGIVPVTIKTILDLSAQATGDAEDVAKGSESEGFETIDGATAEDKRNSPESERRPEVEAIPADQDCKQSINPAMFSPSTRDWSDLPVKDDDLYFDPEQATREYEAKSRAKKEKMDPTPPILIDAPETPATKLSEDTTRESFEPQIEQKKVADDGNTHSLQDESSTNPSPGSVVSTCKKCKKTVTVGLLESSNGFQKLDWEKHCDSPECTTDSETTNKTDCAASQASPTAMVESESERRAERESARAPKPAPEATPPSPAAHADGEWTQDPRPSNTNNIKDCPACGAWLPFVEGDSMSKNEFDKHAFACKRKKVLCKNPGCDKYMTRDHLHNEHMQRCNNRTREAGQVPFSDTIAERYSGTQSRSGASTPATVSRGKPLIFSQRSNAPGSSTPASPFEFSHPSLGSPIPDSPLNAPRGPSSRTSFPFGRSPTPGSRGQSPSFHSMAARSTSPSSNPLSPSASQNPAHLHPQQNFKLGKSHSHYNTTEDTGHVEALCQACNKCVHLAFYKSGDDRMNLDWDKHMANDCVIKRGGVVLW</sequence>
<organism evidence="3 4">
    <name type="scientific">Stemphylium lycopersici</name>
    <name type="common">Tomato gray leaf spot disease fungus</name>
    <name type="synonym">Thyrospora lycopersici</name>
    <dbReference type="NCBI Taxonomy" id="183478"/>
    <lineage>
        <taxon>Eukaryota</taxon>
        <taxon>Fungi</taxon>
        <taxon>Dikarya</taxon>
        <taxon>Ascomycota</taxon>
        <taxon>Pezizomycotina</taxon>
        <taxon>Dothideomycetes</taxon>
        <taxon>Pleosporomycetidae</taxon>
        <taxon>Pleosporales</taxon>
        <taxon>Pleosporineae</taxon>
        <taxon>Pleosporaceae</taxon>
        <taxon>Stemphylium</taxon>
    </lineage>
</organism>
<evidence type="ECO:0000256" key="1">
    <source>
        <dbReference type="SAM" id="MobiDB-lite"/>
    </source>
</evidence>
<evidence type="ECO:0000313" key="4">
    <source>
        <dbReference type="Proteomes" id="UP000249619"/>
    </source>
</evidence>
<dbReference type="GO" id="GO:0032982">
    <property type="term" value="C:myosin filament"/>
    <property type="evidence" value="ECO:0007669"/>
    <property type="project" value="TreeGrafter"/>
</dbReference>
<comment type="caution">
    <text evidence="3">The sequence shown here is derived from an EMBL/GenBank/DDBJ whole genome shotgun (WGS) entry which is preliminary data.</text>
</comment>
<gene>
    <name evidence="3" type="ORF">DDE83_006079</name>
</gene>
<feature type="region of interest" description="Disordered" evidence="1">
    <location>
        <begin position="553"/>
        <end position="620"/>
    </location>
</feature>
<accession>A0A364N0E7</accession>
<feature type="compositionally biased region" description="Basic and acidic residues" evidence="1">
    <location>
        <begin position="856"/>
        <end position="866"/>
    </location>
</feature>
<reference evidence="4" key="1">
    <citation type="submission" date="2018-05" db="EMBL/GenBank/DDBJ databases">
        <title>Draft genome sequence of Stemphylium lycopersici strain CIDEFI 213.</title>
        <authorList>
            <person name="Medina R."/>
            <person name="Franco M.E.E."/>
            <person name="Lucentini C.G."/>
            <person name="Saparrat M.C.N."/>
            <person name="Balatti P.A."/>
        </authorList>
    </citation>
    <scope>NUCLEOTIDE SEQUENCE [LARGE SCALE GENOMIC DNA]</scope>
    <source>
        <strain evidence="4">CIDEFI 213</strain>
    </source>
</reference>
<dbReference type="STRING" id="183478.A0A364N0E7"/>
<evidence type="ECO:0000313" key="3">
    <source>
        <dbReference type="EMBL" id="RAR08238.1"/>
    </source>
</evidence>
<feature type="compositionally biased region" description="Basic and acidic residues" evidence="1">
    <location>
        <begin position="607"/>
        <end position="620"/>
    </location>
</feature>
<feature type="compositionally biased region" description="Polar residues" evidence="1">
    <location>
        <begin position="842"/>
        <end position="855"/>
    </location>
</feature>
<feature type="region of interest" description="Disordered" evidence="1">
    <location>
        <begin position="504"/>
        <end position="524"/>
    </location>
</feature>
<dbReference type="EMBL" id="QGDH01000089">
    <property type="protein sequence ID" value="RAR08238.1"/>
    <property type="molecule type" value="Genomic_DNA"/>
</dbReference>
<keyword evidence="2" id="KW-0812">Transmembrane</keyword>
<feature type="compositionally biased region" description="Low complexity" evidence="1">
    <location>
        <begin position="1223"/>
        <end position="1240"/>
    </location>
</feature>
<keyword evidence="4" id="KW-1185">Reference proteome</keyword>
<name>A0A364N0E7_STELY</name>
<dbReference type="GO" id="GO:0016460">
    <property type="term" value="C:myosin II complex"/>
    <property type="evidence" value="ECO:0007669"/>
    <property type="project" value="TreeGrafter"/>
</dbReference>
<feature type="region of interest" description="Disordered" evidence="1">
    <location>
        <begin position="157"/>
        <end position="181"/>
    </location>
</feature>